<dbReference type="Pfam" id="PF01022">
    <property type="entry name" value="HTH_5"/>
    <property type="match status" value="1"/>
</dbReference>
<evidence type="ECO:0000259" key="5">
    <source>
        <dbReference type="PROSITE" id="PS50987"/>
    </source>
</evidence>
<dbReference type="EMBL" id="BAAABX010000010">
    <property type="protein sequence ID" value="GAA0393547.1"/>
    <property type="molecule type" value="Genomic_DNA"/>
</dbReference>
<evidence type="ECO:0000256" key="4">
    <source>
        <dbReference type="SAM" id="MobiDB-lite"/>
    </source>
</evidence>
<dbReference type="PANTHER" id="PTHR43132">
    <property type="entry name" value="ARSENICAL RESISTANCE OPERON REPRESSOR ARSR-RELATED"/>
    <property type="match status" value="1"/>
</dbReference>
<dbReference type="PANTHER" id="PTHR43132:SF2">
    <property type="entry name" value="ARSENICAL RESISTANCE OPERON REPRESSOR ARSR-RELATED"/>
    <property type="match status" value="1"/>
</dbReference>
<keyword evidence="2" id="KW-0238">DNA-binding</keyword>
<dbReference type="InterPro" id="IPR051011">
    <property type="entry name" value="Metal_resp_trans_reg"/>
</dbReference>
<keyword evidence="3" id="KW-0804">Transcription</keyword>
<reference evidence="7" key="1">
    <citation type="journal article" date="2019" name="Int. J. Syst. Evol. Microbiol.">
        <title>The Global Catalogue of Microorganisms (GCM) 10K type strain sequencing project: providing services to taxonomists for standard genome sequencing and annotation.</title>
        <authorList>
            <consortium name="The Broad Institute Genomics Platform"/>
            <consortium name="The Broad Institute Genome Sequencing Center for Infectious Disease"/>
            <person name="Wu L."/>
            <person name="Ma J."/>
        </authorList>
    </citation>
    <scope>NUCLEOTIDE SEQUENCE [LARGE SCALE GENOMIC DNA]</scope>
    <source>
        <strain evidence="7">JCM 4788</strain>
    </source>
</reference>
<sequence>MSPEATTIASSNGKQRVEQVRRTSAGHKAGSGSGRESAANAQAGTPLYQLKAEFFKTLGHPARIRVLELLSVREHAVAELLPEVGLEPAALSQQLAVLRRANLVLTRREGSNVFYRLAAPELAELLRVARSILSGVLQGQAELLADLRAAAP</sequence>
<protein>
    <recommendedName>
        <fullName evidence="5">HTH arsR-type domain-containing protein</fullName>
    </recommendedName>
</protein>
<evidence type="ECO:0000313" key="6">
    <source>
        <dbReference type="EMBL" id="GAA0393547.1"/>
    </source>
</evidence>
<dbReference type="NCBIfam" id="NF033788">
    <property type="entry name" value="HTH_metalloreg"/>
    <property type="match status" value="1"/>
</dbReference>
<feature type="compositionally biased region" description="Polar residues" evidence="4">
    <location>
        <begin position="1"/>
        <end position="14"/>
    </location>
</feature>
<dbReference type="InterPro" id="IPR036390">
    <property type="entry name" value="WH_DNA-bd_sf"/>
</dbReference>
<evidence type="ECO:0000256" key="3">
    <source>
        <dbReference type="ARBA" id="ARBA00023163"/>
    </source>
</evidence>
<keyword evidence="7" id="KW-1185">Reference proteome</keyword>
<organism evidence="6 7">
    <name type="scientific">Streptomyces luteireticuli</name>
    <dbReference type="NCBI Taxonomy" id="173858"/>
    <lineage>
        <taxon>Bacteria</taxon>
        <taxon>Bacillati</taxon>
        <taxon>Actinomycetota</taxon>
        <taxon>Actinomycetes</taxon>
        <taxon>Kitasatosporales</taxon>
        <taxon>Streptomycetaceae</taxon>
        <taxon>Streptomyces</taxon>
    </lineage>
</organism>
<dbReference type="CDD" id="cd00090">
    <property type="entry name" value="HTH_ARSR"/>
    <property type="match status" value="1"/>
</dbReference>
<dbReference type="InterPro" id="IPR036388">
    <property type="entry name" value="WH-like_DNA-bd_sf"/>
</dbReference>
<dbReference type="Proteomes" id="UP001500879">
    <property type="component" value="Unassembled WGS sequence"/>
</dbReference>
<dbReference type="Gene3D" id="1.10.10.10">
    <property type="entry name" value="Winged helix-like DNA-binding domain superfamily/Winged helix DNA-binding domain"/>
    <property type="match status" value="1"/>
</dbReference>
<feature type="region of interest" description="Disordered" evidence="4">
    <location>
        <begin position="1"/>
        <end position="40"/>
    </location>
</feature>
<evidence type="ECO:0000256" key="1">
    <source>
        <dbReference type="ARBA" id="ARBA00023015"/>
    </source>
</evidence>
<name>A0ABP3I908_9ACTN</name>
<evidence type="ECO:0000313" key="7">
    <source>
        <dbReference type="Proteomes" id="UP001500879"/>
    </source>
</evidence>
<dbReference type="SUPFAM" id="SSF46785">
    <property type="entry name" value="Winged helix' DNA-binding domain"/>
    <property type="match status" value="1"/>
</dbReference>
<evidence type="ECO:0000256" key="2">
    <source>
        <dbReference type="ARBA" id="ARBA00023125"/>
    </source>
</evidence>
<accession>A0ABP3I908</accession>
<dbReference type="PRINTS" id="PR00778">
    <property type="entry name" value="HTHARSR"/>
</dbReference>
<proteinExistence type="predicted"/>
<gene>
    <name evidence="6" type="ORF">GCM10010357_12950</name>
</gene>
<dbReference type="PROSITE" id="PS50987">
    <property type="entry name" value="HTH_ARSR_2"/>
    <property type="match status" value="1"/>
</dbReference>
<dbReference type="InterPro" id="IPR011991">
    <property type="entry name" value="ArsR-like_HTH"/>
</dbReference>
<keyword evidence="1" id="KW-0805">Transcription regulation</keyword>
<dbReference type="SMART" id="SM00418">
    <property type="entry name" value="HTH_ARSR"/>
    <property type="match status" value="1"/>
</dbReference>
<feature type="domain" description="HTH arsR-type" evidence="5">
    <location>
        <begin position="43"/>
        <end position="137"/>
    </location>
</feature>
<comment type="caution">
    <text evidence="6">The sequence shown here is derived from an EMBL/GenBank/DDBJ whole genome shotgun (WGS) entry which is preliminary data.</text>
</comment>
<dbReference type="InterPro" id="IPR001845">
    <property type="entry name" value="HTH_ArsR_DNA-bd_dom"/>
</dbReference>